<gene>
    <name evidence="2" type="ORF">SAMN06265370_10679</name>
</gene>
<proteinExistence type="predicted"/>
<organism evidence="2 3">
    <name type="scientific">Puniceibacterium sediminis</name>
    <dbReference type="NCBI Taxonomy" id="1608407"/>
    <lineage>
        <taxon>Bacteria</taxon>
        <taxon>Pseudomonadati</taxon>
        <taxon>Pseudomonadota</taxon>
        <taxon>Alphaproteobacteria</taxon>
        <taxon>Rhodobacterales</taxon>
        <taxon>Paracoccaceae</taxon>
        <taxon>Puniceibacterium</taxon>
    </lineage>
</organism>
<evidence type="ECO:0000256" key="1">
    <source>
        <dbReference type="SAM" id="Phobius"/>
    </source>
</evidence>
<dbReference type="RefSeq" id="WP_089270097.1">
    <property type="nucleotide sequence ID" value="NZ_FZNN01000006.1"/>
</dbReference>
<feature type="transmembrane region" description="Helical" evidence="1">
    <location>
        <begin position="29"/>
        <end position="46"/>
    </location>
</feature>
<dbReference type="OrthoDB" id="7876079at2"/>
<dbReference type="Proteomes" id="UP000198417">
    <property type="component" value="Unassembled WGS sequence"/>
</dbReference>
<name>A0A238WJS5_9RHOB</name>
<dbReference type="AlphaFoldDB" id="A0A238WJS5"/>
<evidence type="ECO:0000313" key="2">
    <source>
        <dbReference type="EMBL" id="SNR46822.1"/>
    </source>
</evidence>
<sequence length="116" mass="12334">MSNIVPGRDSLPVLVDHYLPAARRERLSPLLYAGGMLALGAALLIAKPRIGHVPRATLAEGPPTRSHSRRAVQGSRDIIAPFAPSNVTDSIGRSLMIGGVALALTRVLDEMAHRRG</sequence>
<keyword evidence="1" id="KW-0812">Transmembrane</keyword>
<reference evidence="2 3" key="1">
    <citation type="submission" date="2017-06" db="EMBL/GenBank/DDBJ databases">
        <authorList>
            <person name="Kim H.J."/>
            <person name="Triplett B.A."/>
        </authorList>
    </citation>
    <scope>NUCLEOTIDE SEQUENCE [LARGE SCALE GENOMIC DNA]</scope>
    <source>
        <strain evidence="2 3">DSM 29052</strain>
    </source>
</reference>
<evidence type="ECO:0000313" key="3">
    <source>
        <dbReference type="Proteomes" id="UP000198417"/>
    </source>
</evidence>
<keyword evidence="3" id="KW-1185">Reference proteome</keyword>
<keyword evidence="1" id="KW-1133">Transmembrane helix</keyword>
<keyword evidence="1" id="KW-0472">Membrane</keyword>
<protein>
    <submittedName>
        <fullName evidence="2">Uncharacterized protein</fullName>
    </submittedName>
</protein>
<accession>A0A238WJS5</accession>
<dbReference type="EMBL" id="FZNN01000006">
    <property type="protein sequence ID" value="SNR46822.1"/>
    <property type="molecule type" value="Genomic_DNA"/>
</dbReference>